<feature type="non-terminal residue" evidence="2">
    <location>
        <position position="1"/>
    </location>
</feature>
<evidence type="ECO:0000313" key="2">
    <source>
        <dbReference type="EMBL" id="ABN65870.2"/>
    </source>
</evidence>
<dbReference type="EMBL" id="CP000497">
    <property type="protein sequence ID" value="ABN65870.2"/>
    <property type="molecule type" value="Genomic_DNA"/>
</dbReference>
<proteinExistence type="predicted"/>
<dbReference type="KEGG" id="pic:PICST_24771"/>
<accession>A3LSA6</accession>
<feature type="non-terminal residue" evidence="2">
    <location>
        <position position="608"/>
    </location>
</feature>
<reference evidence="2 3" key="1">
    <citation type="journal article" date="2007" name="Nat. Biotechnol.">
        <title>Genome sequence of the lignocellulose-bioconverting and xylose-fermenting yeast Pichia stipitis.</title>
        <authorList>
            <person name="Jeffries T.W."/>
            <person name="Grigoriev I.V."/>
            <person name="Grimwood J."/>
            <person name="Laplaza J.M."/>
            <person name="Aerts A."/>
            <person name="Salamov A."/>
            <person name="Schmutz J."/>
            <person name="Lindquist E."/>
            <person name="Dehal P."/>
            <person name="Shapiro H."/>
            <person name="Jin Y.S."/>
            <person name="Passoth V."/>
            <person name="Richardson P.M."/>
        </authorList>
    </citation>
    <scope>NUCLEOTIDE SEQUENCE [LARGE SCALE GENOMIC DNA]</scope>
    <source>
        <strain evidence="3">ATCC 58785 / CBS 6054 / NBRC 10063 / NRRL Y-11545</strain>
    </source>
</reference>
<keyword evidence="3" id="KW-1185">Reference proteome</keyword>
<organism evidence="2 3">
    <name type="scientific">Scheffersomyces stipitis (strain ATCC 58785 / CBS 6054 / NBRC 10063 / NRRL Y-11545)</name>
    <name type="common">Yeast</name>
    <name type="synonym">Pichia stipitis</name>
    <dbReference type="NCBI Taxonomy" id="322104"/>
    <lineage>
        <taxon>Eukaryota</taxon>
        <taxon>Fungi</taxon>
        <taxon>Dikarya</taxon>
        <taxon>Ascomycota</taxon>
        <taxon>Saccharomycotina</taxon>
        <taxon>Pichiomycetes</taxon>
        <taxon>Debaryomycetaceae</taxon>
        <taxon>Scheffersomyces</taxon>
    </lineage>
</organism>
<feature type="region of interest" description="Disordered" evidence="1">
    <location>
        <begin position="145"/>
        <end position="214"/>
    </location>
</feature>
<dbReference type="GeneID" id="4838261"/>
<dbReference type="OrthoDB" id="4022940at2759"/>
<feature type="compositionally biased region" description="Polar residues" evidence="1">
    <location>
        <begin position="179"/>
        <end position="190"/>
    </location>
</feature>
<feature type="compositionally biased region" description="Polar residues" evidence="1">
    <location>
        <begin position="197"/>
        <end position="210"/>
    </location>
</feature>
<dbReference type="Proteomes" id="UP000002258">
    <property type="component" value="Chromosome 3"/>
</dbReference>
<dbReference type="AlphaFoldDB" id="A3LSA6"/>
<dbReference type="RefSeq" id="XP_001383899.2">
    <property type="nucleotide sequence ID" value="XM_001383862.1"/>
</dbReference>
<feature type="compositionally biased region" description="Polar residues" evidence="1">
    <location>
        <begin position="145"/>
        <end position="171"/>
    </location>
</feature>
<protein>
    <submittedName>
        <fullName evidence="2">Hypothetical MRS512-like protein</fullName>
    </submittedName>
</protein>
<dbReference type="OMA" id="TIQTTGH"/>
<dbReference type="HOGENOM" id="CLU_449478_0_0_1"/>
<dbReference type="InParanoid" id="A3LSA6"/>
<evidence type="ECO:0000313" key="3">
    <source>
        <dbReference type="Proteomes" id="UP000002258"/>
    </source>
</evidence>
<sequence length="608" mass="68482">SSPFYIHANNSNSSNVQINQSSIMSSQISSVGFTNLKKLNTNTSSISTASSATSKTNPLTRLFTRNRSVSNVFQQPHGQGEEESVFNNSDDDVSTLVSESKKTNGAKFRLPKSKLKFAGKTTSNKPDLSIQTNGHHGLRVSKKILSSTSIDDPSNYSNRKNSMSSPVSTFHSLFHRSHSNSQVSGENSILASKEESPNQSKMNNPTRTTVSLSSNNSNSYITDVNFAMIYNFTDPNYSVDEMDGLNDHSSFLDIHKKLMISDQFVPSKTHKQQNAEVGLGIMSEHDCDNEYLSNYQMDFGKKNSRFFSNLLYITKPLFLASQQKRLSNGVLHPHTGYTVEDVANFIKENYLSDISSGLPYDSSTGSPVNRTQKVKSKSNRLISVASSSSISIREEIGDSLDDFKIREISQDLFTFFTKSMIVFQRDFNNFETKTYDNILSSTLQNKSKPVVNVILSWSKISMMWDYFNCKIRFYLLSIFLPLQKIFHEISIQRLTSIQHPIEIENIILLAFRDIILLPLLLHRRIIYQGDTFNSISNGRTKQPTHGPEELTMEEEESVLCANKKLLQKLVNCFGILSSYTHAEPGNADGEQHIRNEIFQSAVIWISKV</sequence>
<dbReference type="eggNOG" id="ENOG502RPTN">
    <property type="taxonomic scope" value="Eukaryota"/>
</dbReference>
<name>A3LSA6_PICST</name>
<evidence type="ECO:0000256" key="1">
    <source>
        <dbReference type="SAM" id="MobiDB-lite"/>
    </source>
</evidence>
<gene>
    <name evidence="2" type="primary">MRS512</name>
    <name evidence="2" type="ORF">PICST_24771</name>
</gene>